<dbReference type="InterPro" id="IPR009061">
    <property type="entry name" value="DNA-bd_dom_put_sf"/>
</dbReference>
<dbReference type="EMBL" id="FRCB01000005">
    <property type="protein sequence ID" value="SHM18219.1"/>
    <property type="molecule type" value="Genomic_DNA"/>
</dbReference>
<evidence type="ECO:0000259" key="2">
    <source>
        <dbReference type="PROSITE" id="PS50937"/>
    </source>
</evidence>
<proteinExistence type="predicted"/>
<dbReference type="PROSITE" id="PS50937">
    <property type="entry name" value="HTH_MERR_2"/>
    <property type="match status" value="1"/>
</dbReference>
<feature type="compositionally biased region" description="Basic and acidic residues" evidence="1">
    <location>
        <begin position="207"/>
        <end position="219"/>
    </location>
</feature>
<organism evidence="3 4">
    <name type="scientific">Roseovarius litoreus</name>
    <dbReference type="NCBI Taxonomy" id="1155722"/>
    <lineage>
        <taxon>Bacteria</taxon>
        <taxon>Pseudomonadati</taxon>
        <taxon>Pseudomonadota</taxon>
        <taxon>Alphaproteobacteria</taxon>
        <taxon>Rhodobacterales</taxon>
        <taxon>Roseobacteraceae</taxon>
        <taxon>Roseovarius</taxon>
    </lineage>
</organism>
<reference evidence="3 4" key="1">
    <citation type="submission" date="2016-11" db="EMBL/GenBank/DDBJ databases">
        <authorList>
            <person name="Varghese N."/>
            <person name="Submissions S."/>
        </authorList>
    </citation>
    <scope>NUCLEOTIDE SEQUENCE [LARGE SCALE GENOMIC DNA]</scope>
    <source>
        <strain evidence="3 4">DSM 28249</strain>
    </source>
</reference>
<dbReference type="Proteomes" id="UP000322545">
    <property type="component" value="Unassembled WGS sequence"/>
</dbReference>
<dbReference type="InterPro" id="IPR000551">
    <property type="entry name" value="MerR-type_HTH_dom"/>
</dbReference>
<dbReference type="AlphaFoldDB" id="A0A1M7GQQ0"/>
<dbReference type="RefSeq" id="WP_223228387.1">
    <property type="nucleotide sequence ID" value="NZ_FRCB01000005.1"/>
</dbReference>
<keyword evidence="4" id="KW-1185">Reference proteome</keyword>
<dbReference type="GO" id="GO:0003677">
    <property type="term" value="F:DNA binding"/>
    <property type="evidence" value="ECO:0007669"/>
    <property type="project" value="InterPro"/>
</dbReference>
<name>A0A1M7GQQ0_9RHOB</name>
<feature type="compositionally biased region" description="Low complexity" evidence="1">
    <location>
        <begin position="163"/>
        <end position="173"/>
    </location>
</feature>
<gene>
    <name evidence="3" type="ORF">SAMN05443432_10598</name>
</gene>
<dbReference type="GO" id="GO:0006355">
    <property type="term" value="P:regulation of DNA-templated transcription"/>
    <property type="evidence" value="ECO:0007669"/>
    <property type="project" value="InterPro"/>
</dbReference>
<evidence type="ECO:0000313" key="4">
    <source>
        <dbReference type="Proteomes" id="UP000322545"/>
    </source>
</evidence>
<dbReference type="CDD" id="cd04765">
    <property type="entry name" value="HTH_MlrA-like_sg2"/>
    <property type="match status" value="1"/>
</dbReference>
<feature type="domain" description="HTH merR-type" evidence="2">
    <location>
        <begin position="10"/>
        <end position="78"/>
    </location>
</feature>
<feature type="compositionally biased region" description="Pro residues" evidence="1">
    <location>
        <begin position="250"/>
        <end position="259"/>
    </location>
</feature>
<feature type="region of interest" description="Disordered" evidence="1">
    <location>
        <begin position="231"/>
        <end position="272"/>
    </location>
</feature>
<dbReference type="Gene3D" id="1.10.1660.10">
    <property type="match status" value="1"/>
</dbReference>
<dbReference type="Pfam" id="PF13411">
    <property type="entry name" value="MerR_1"/>
    <property type="match status" value="1"/>
</dbReference>
<dbReference type="SUPFAM" id="SSF46955">
    <property type="entry name" value="Putative DNA-binding domain"/>
    <property type="match status" value="1"/>
</dbReference>
<sequence length="318" mass="34360">MAKSADAFRTISEVADWLETPAHVLRFWESKFSQVKPVKRAGGRRYYRPADMELLGGIKKLLHDDGMTIKGVQKILREEGVRHVAALSQPVDGDLEAYVDASAHVEASEDRAQDSAQIVAMQPNIEVAEAAHREPAIEPAAEEVTSAQVEPDEPLAEVPETPAQDSQDSAQDDMSPGDDDAAVAEDAPETAREDVDAAAPVMPSFSQRRDIADTDKAVEAEAEVEAAVEAVAEDDVEAEIDESTPAETAPEPPAPPAPKPAVITLPDDPADDMAADAGLLSRLATLTAPATEERRHRIRTLMARLREVTDRPENRRDS</sequence>
<evidence type="ECO:0000313" key="3">
    <source>
        <dbReference type="EMBL" id="SHM18219.1"/>
    </source>
</evidence>
<feature type="compositionally biased region" description="Acidic residues" evidence="1">
    <location>
        <begin position="175"/>
        <end position="188"/>
    </location>
</feature>
<dbReference type="SMART" id="SM00422">
    <property type="entry name" value="HTH_MERR"/>
    <property type="match status" value="1"/>
</dbReference>
<evidence type="ECO:0000256" key="1">
    <source>
        <dbReference type="SAM" id="MobiDB-lite"/>
    </source>
</evidence>
<accession>A0A1M7GQQ0</accession>
<protein>
    <submittedName>
        <fullName evidence="3">MerR HTH family regulatory protein</fullName>
    </submittedName>
</protein>
<feature type="region of interest" description="Disordered" evidence="1">
    <location>
        <begin position="141"/>
        <end position="219"/>
    </location>
</feature>
<feature type="compositionally biased region" description="Acidic residues" evidence="1">
    <location>
        <begin position="231"/>
        <end position="244"/>
    </location>
</feature>